<evidence type="ECO:0000256" key="5">
    <source>
        <dbReference type="SAM" id="MobiDB-lite"/>
    </source>
</evidence>
<evidence type="ECO:0000256" key="1">
    <source>
        <dbReference type="ARBA" id="ARBA00009437"/>
    </source>
</evidence>
<accession>A0A0K1QFR9</accession>
<dbReference type="PROSITE" id="PS50931">
    <property type="entry name" value="HTH_LYSR"/>
    <property type="match status" value="1"/>
</dbReference>
<dbReference type="AlphaFoldDB" id="A0A0K1QFR9"/>
<name>A0A0K1QFR9_9BACT</name>
<evidence type="ECO:0000313" key="8">
    <source>
        <dbReference type="Proteomes" id="UP000064967"/>
    </source>
</evidence>
<keyword evidence="8" id="KW-1185">Reference proteome</keyword>
<dbReference type="PANTHER" id="PTHR30118:SF15">
    <property type="entry name" value="TRANSCRIPTIONAL REGULATORY PROTEIN"/>
    <property type="match status" value="1"/>
</dbReference>
<dbReference type="Proteomes" id="UP000064967">
    <property type="component" value="Chromosome"/>
</dbReference>
<evidence type="ECO:0000256" key="3">
    <source>
        <dbReference type="ARBA" id="ARBA00023125"/>
    </source>
</evidence>
<dbReference type="PATRIC" id="fig|1391654.3.peg.11067"/>
<dbReference type="KEGG" id="llu:AKJ09_10923"/>
<gene>
    <name evidence="7" type="ORF">AKJ09_10923</name>
</gene>
<evidence type="ECO:0000313" key="7">
    <source>
        <dbReference type="EMBL" id="AKV04260.1"/>
    </source>
</evidence>
<keyword evidence="3" id="KW-0238">DNA-binding</keyword>
<evidence type="ECO:0000259" key="6">
    <source>
        <dbReference type="PROSITE" id="PS50931"/>
    </source>
</evidence>
<sequence length="331" mass="36573">MHMVHISSIDLNLAVVLRALLDERSVSRAARRLGLSQSATSHALGRLREVVKDPLFVRTRTGLVPTARAEAMAASVRTSLDALEETFFAHTPFDPKTVKRTFHVRPSDYVEYLVIPTLIERLVEVAPGVDIFARATATEPALALEHGELDLLIQPPHTGEQTEGFHMQKLWDERFVGIVRHGHPLTRGRVTLERFASAKHALVAPRGQPGGGRIDDALRERGLERHIAFTTPSFLAAPHVVATTDLVMILPARLATALTRQLRLATFEPPVEIPGFEMTMFWHDRHDSDPAHAFLRGEIAQVAAALPGSSSAARSGKRGTARHPLRRARTY</sequence>
<dbReference type="EMBL" id="CP012333">
    <property type="protein sequence ID" value="AKV04260.1"/>
    <property type="molecule type" value="Genomic_DNA"/>
</dbReference>
<feature type="region of interest" description="Disordered" evidence="5">
    <location>
        <begin position="306"/>
        <end position="331"/>
    </location>
</feature>
<protein>
    <submittedName>
        <fullName evidence="7">Transcriptional regulator, LysR family</fullName>
    </submittedName>
</protein>
<dbReference type="GO" id="GO:0003700">
    <property type="term" value="F:DNA-binding transcription factor activity"/>
    <property type="evidence" value="ECO:0007669"/>
    <property type="project" value="InterPro"/>
</dbReference>
<feature type="domain" description="HTH lysR-type" evidence="6">
    <location>
        <begin position="9"/>
        <end position="66"/>
    </location>
</feature>
<dbReference type="SUPFAM" id="SSF53850">
    <property type="entry name" value="Periplasmic binding protein-like II"/>
    <property type="match status" value="1"/>
</dbReference>
<dbReference type="InterPro" id="IPR000847">
    <property type="entry name" value="LysR_HTH_N"/>
</dbReference>
<evidence type="ECO:0000256" key="4">
    <source>
        <dbReference type="ARBA" id="ARBA00023163"/>
    </source>
</evidence>
<dbReference type="InterPro" id="IPR036388">
    <property type="entry name" value="WH-like_DNA-bd_sf"/>
</dbReference>
<keyword evidence="2" id="KW-0805">Transcription regulation</keyword>
<dbReference type="CDD" id="cd08417">
    <property type="entry name" value="PBP2_Nitroaromatics_like"/>
    <property type="match status" value="1"/>
</dbReference>
<dbReference type="PANTHER" id="PTHR30118">
    <property type="entry name" value="HTH-TYPE TRANSCRIPTIONAL REGULATOR LEUO-RELATED"/>
    <property type="match status" value="1"/>
</dbReference>
<dbReference type="Gene3D" id="3.40.190.10">
    <property type="entry name" value="Periplasmic binding protein-like II"/>
    <property type="match status" value="2"/>
</dbReference>
<proteinExistence type="inferred from homology"/>
<dbReference type="STRING" id="1391654.AKJ09_10923"/>
<evidence type="ECO:0000256" key="2">
    <source>
        <dbReference type="ARBA" id="ARBA00023015"/>
    </source>
</evidence>
<feature type="compositionally biased region" description="Basic residues" evidence="5">
    <location>
        <begin position="315"/>
        <end position="331"/>
    </location>
</feature>
<dbReference type="InterPro" id="IPR005119">
    <property type="entry name" value="LysR_subst-bd"/>
</dbReference>
<organism evidence="7 8">
    <name type="scientific">Labilithrix luteola</name>
    <dbReference type="NCBI Taxonomy" id="1391654"/>
    <lineage>
        <taxon>Bacteria</taxon>
        <taxon>Pseudomonadati</taxon>
        <taxon>Myxococcota</taxon>
        <taxon>Polyangia</taxon>
        <taxon>Polyangiales</taxon>
        <taxon>Labilitrichaceae</taxon>
        <taxon>Labilithrix</taxon>
    </lineage>
</organism>
<comment type="similarity">
    <text evidence="1">Belongs to the LysR transcriptional regulatory family.</text>
</comment>
<dbReference type="Pfam" id="PF03466">
    <property type="entry name" value="LysR_substrate"/>
    <property type="match status" value="1"/>
</dbReference>
<dbReference type="SUPFAM" id="SSF46785">
    <property type="entry name" value="Winged helix' DNA-binding domain"/>
    <property type="match status" value="1"/>
</dbReference>
<reference evidence="7 8" key="1">
    <citation type="submission" date="2015-08" db="EMBL/GenBank/DDBJ databases">
        <authorList>
            <person name="Babu N.S."/>
            <person name="Beckwith C.J."/>
            <person name="Beseler K.G."/>
            <person name="Brison A."/>
            <person name="Carone J.V."/>
            <person name="Caskin T.P."/>
            <person name="Diamond M."/>
            <person name="Durham M.E."/>
            <person name="Foxe J.M."/>
            <person name="Go M."/>
            <person name="Henderson B.A."/>
            <person name="Jones I.B."/>
            <person name="McGettigan J.A."/>
            <person name="Micheletti S.J."/>
            <person name="Nasrallah M.E."/>
            <person name="Ortiz D."/>
            <person name="Piller C.R."/>
            <person name="Privatt S.R."/>
            <person name="Schneider S.L."/>
            <person name="Sharp S."/>
            <person name="Smith T.C."/>
            <person name="Stanton J.D."/>
            <person name="Ullery H.E."/>
            <person name="Wilson R.J."/>
            <person name="Serrano M.G."/>
            <person name="Buck G."/>
            <person name="Lee V."/>
            <person name="Wang Y."/>
            <person name="Carvalho R."/>
            <person name="Voegtly L."/>
            <person name="Shi R."/>
            <person name="Duckworth R."/>
            <person name="Johnson A."/>
            <person name="Loviza R."/>
            <person name="Walstead R."/>
            <person name="Shah Z."/>
            <person name="Kiflezghi M."/>
            <person name="Wade K."/>
            <person name="Ball S.L."/>
            <person name="Bradley K.W."/>
            <person name="Asai D.J."/>
            <person name="Bowman C.A."/>
            <person name="Russell D.A."/>
            <person name="Pope W.H."/>
            <person name="Jacobs-Sera D."/>
            <person name="Hendrix R.W."/>
            <person name="Hatfull G.F."/>
        </authorList>
    </citation>
    <scope>NUCLEOTIDE SEQUENCE [LARGE SCALE GENOMIC DNA]</scope>
    <source>
        <strain evidence="7 8">DSM 27648</strain>
    </source>
</reference>
<dbReference type="PRINTS" id="PR00039">
    <property type="entry name" value="HTHLYSR"/>
</dbReference>
<dbReference type="InterPro" id="IPR036390">
    <property type="entry name" value="WH_DNA-bd_sf"/>
</dbReference>
<dbReference type="GO" id="GO:0003677">
    <property type="term" value="F:DNA binding"/>
    <property type="evidence" value="ECO:0007669"/>
    <property type="project" value="UniProtKB-KW"/>
</dbReference>
<dbReference type="InterPro" id="IPR050389">
    <property type="entry name" value="LysR-type_TF"/>
</dbReference>
<dbReference type="Gene3D" id="1.10.10.10">
    <property type="entry name" value="Winged helix-like DNA-binding domain superfamily/Winged helix DNA-binding domain"/>
    <property type="match status" value="1"/>
</dbReference>
<dbReference type="InterPro" id="IPR037402">
    <property type="entry name" value="YidZ_PBP2"/>
</dbReference>
<dbReference type="Pfam" id="PF00126">
    <property type="entry name" value="HTH_1"/>
    <property type="match status" value="1"/>
</dbReference>
<keyword evidence="4" id="KW-0804">Transcription</keyword>